<gene>
    <name evidence="1" type="ORF">RHMOL_Rhmol11G0186100</name>
</gene>
<evidence type="ECO:0000313" key="2">
    <source>
        <dbReference type="Proteomes" id="UP001062846"/>
    </source>
</evidence>
<accession>A0ACC0LUU8</accession>
<proteinExistence type="predicted"/>
<reference evidence="1" key="1">
    <citation type="submission" date="2022-02" db="EMBL/GenBank/DDBJ databases">
        <title>Plant Genome Project.</title>
        <authorList>
            <person name="Zhang R.-G."/>
        </authorList>
    </citation>
    <scope>NUCLEOTIDE SEQUENCE</scope>
    <source>
        <strain evidence="1">AT1</strain>
    </source>
</reference>
<dbReference type="EMBL" id="CM046398">
    <property type="protein sequence ID" value="KAI8532092.1"/>
    <property type="molecule type" value="Genomic_DNA"/>
</dbReference>
<protein>
    <submittedName>
        <fullName evidence="1">Uncharacterized protein</fullName>
    </submittedName>
</protein>
<dbReference type="Proteomes" id="UP001062846">
    <property type="component" value="Chromosome 11"/>
</dbReference>
<name>A0ACC0LUU8_RHOML</name>
<sequence length="50" mass="5516">MHKSSAPTFAHLNCTTSNESPTNGEYDGRGPAVEEPGRPRREGRMRVESD</sequence>
<organism evidence="1 2">
    <name type="scientific">Rhododendron molle</name>
    <name type="common">Chinese azalea</name>
    <name type="synonym">Azalea mollis</name>
    <dbReference type="NCBI Taxonomy" id="49168"/>
    <lineage>
        <taxon>Eukaryota</taxon>
        <taxon>Viridiplantae</taxon>
        <taxon>Streptophyta</taxon>
        <taxon>Embryophyta</taxon>
        <taxon>Tracheophyta</taxon>
        <taxon>Spermatophyta</taxon>
        <taxon>Magnoliopsida</taxon>
        <taxon>eudicotyledons</taxon>
        <taxon>Gunneridae</taxon>
        <taxon>Pentapetalae</taxon>
        <taxon>asterids</taxon>
        <taxon>Ericales</taxon>
        <taxon>Ericaceae</taxon>
        <taxon>Ericoideae</taxon>
        <taxon>Rhodoreae</taxon>
        <taxon>Rhododendron</taxon>
    </lineage>
</organism>
<evidence type="ECO:0000313" key="1">
    <source>
        <dbReference type="EMBL" id="KAI8532092.1"/>
    </source>
</evidence>
<comment type="caution">
    <text evidence="1">The sequence shown here is derived from an EMBL/GenBank/DDBJ whole genome shotgun (WGS) entry which is preliminary data.</text>
</comment>
<keyword evidence="2" id="KW-1185">Reference proteome</keyword>